<sequence length="921" mass="99076">MGRGFLPADQSAQGGPESEGAMSLWQRWFGRYGAEARRRDLDDEIAAHLAMAAAERETSGADAATARHEAEREFGNAALVKDVARESRGWMGPERLLQDARYALRQMRRSPGFAVTVIGTLALGIGAATAMFTVVDHVMLRPLPYAQADRLVTLSEASQTGRPGFGVTYPDVRAWAEQSHAVEKAAFYNRLSPRDFLQNGDASVRVSGELVSANLFDVLGVHPQLGRGFDEDASGLATNGNPNVMVLSYGAWQTVFHGDTEIAGRAVKVNTDTYTVVGVMPQGFSFPFDAAAEAPQIWVLGQPGPKDMLRNSDTPNYEVIARLRQGIAESAAAAELNTLQKQVVQGYADAQSREDRAVVRLRNYADTVVDADLKRALLVLSAATGVLWLIACINVTHLLLARATTRRREIAMRGALGASRGRIVQQLAVEGLMLSGVAAVLGTAIGMAVIRLSRGAIPTHLKVDMSAHVNLTILSVLCALTLLSAVISSVWPALLAARAPIEPALKQGGRQSGAGRGMSRLRGLLVVAEIAMSLTLLAGCGLLLRTLYTLRHVPLGFRTDHILVADLSIPSWRFTGMNMTTSLYQPLLDQVQQMPGVQAAGLMTEVPLGNTFNVMLTLNGEGHGMDSAHNITAVFKSVSPSIQKVLGFRLLAGRFFDERDTPSSQPVFVVNRAFAERNAPDPKDPASIVGTNLWHFGKTPAQVIGVLDDERQSSIMKPSQPEIEASIRQLAPGVSFYSVLEGNAMDIALRTSLPPEQMIPQFREILRKASPEFAHVPITTMDRIVDDSYGSQRLAAHLLEVFGGSALLLCIAGLYGLLAYLVSQRTREMGVRLALGAPRSSVLLLMLREAGAMILTGVAVGTVFTLVSGRLIRSWLYGVTAHDFRTLAVASLLLAVSGLAAAWLPARRAASVDPVEALRAE</sequence>
<feature type="domain" description="MacB-like periplasmic core" evidence="10">
    <location>
        <begin position="581"/>
        <end position="716"/>
    </location>
</feature>
<feature type="transmembrane region" description="Helical" evidence="8">
    <location>
        <begin position="113"/>
        <end position="135"/>
    </location>
</feature>
<feature type="transmembrane region" description="Helical" evidence="8">
    <location>
        <begin position="887"/>
        <end position="906"/>
    </location>
</feature>
<dbReference type="Pfam" id="PF02687">
    <property type="entry name" value="FtsX"/>
    <property type="match status" value="2"/>
</dbReference>
<evidence type="ECO:0008006" key="13">
    <source>
        <dbReference type="Google" id="ProtNLM"/>
    </source>
</evidence>
<keyword evidence="12" id="KW-1185">Reference proteome</keyword>
<proteinExistence type="inferred from homology"/>
<evidence type="ECO:0000256" key="7">
    <source>
        <dbReference type="SAM" id="MobiDB-lite"/>
    </source>
</evidence>
<dbReference type="PANTHER" id="PTHR30572">
    <property type="entry name" value="MEMBRANE COMPONENT OF TRANSPORTER-RELATED"/>
    <property type="match status" value="1"/>
</dbReference>
<evidence type="ECO:0000313" key="12">
    <source>
        <dbReference type="Proteomes" id="UP000264702"/>
    </source>
</evidence>
<dbReference type="InterPro" id="IPR047928">
    <property type="entry name" value="Perm_prefix_1"/>
</dbReference>
<keyword evidence="2" id="KW-1003">Cell membrane</keyword>
<evidence type="ECO:0000256" key="8">
    <source>
        <dbReference type="SAM" id="Phobius"/>
    </source>
</evidence>
<feature type="domain" description="ABC3 transporter permease C-terminal" evidence="9">
    <location>
        <begin position="801"/>
        <end position="914"/>
    </location>
</feature>
<organism evidence="11 12">
    <name type="scientific">Paracidobacterium acidisoli</name>
    <dbReference type="NCBI Taxonomy" id="2303751"/>
    <lineage>
        <taxon>Bacteria</taxon>
        <taxon>Pseudomonadati</taxon>
        <taxon>Acidobacteriota</taxon>
        <taxon>Terriglobia</taxon>
        <taxon>Terriglobales</taxon>
        <taxon>Acidobacteriaceae</taxon>
        <taxon>Paracidobacterium</taxon>
    </lineage>
</organism>
<dbReference type="InterPro" id="IPR003838">
    <property type="entry name" value="ABC3_permease_C"/>
</dbReference>
<feature type="transmembrane region" description="Helical" evidence="8">
    <location>
        <begin position="801"/>
        <end position="822"/>
    </location>
</feature>
<evidence type="ECO:0000256" key="1">
    <source>
        <dbReference type="ARBA" id="ARBA00004651"/>
    </source>
</evidence>
<evidence type="ECO:0000256" key="5">
    <source>
        <dbReference type="ARBA" id="ARBA00023136"/>
    </source>
</evidence>
<dbReference type="NCBIfam" id="NF038403">
    <property type="entry name" value="perm_prefix_1"/>
    <property type="match status" value="1"/>
</dbReference>
<evidence type="ECO:0000259" key="10">
    <source>
        <dbReference type="Pfam" id="PF12704"/>
    </source>
</evidence>
<feature type="transmembrane region" description="Helical" evidence="8">
    <location>
        <begin position="376"/>
        <end position="400"/>
    </location>
</feature>
<dbReference type="Pfam" id="PF12704">
    <property type="entry name" value="MacB_PCD"/>
    <property type="match status" value="2"/>
</dbReference>
<feature type="transmembrane region" description="Helical" evidence="8">
    <location>
        <begin position="842"/>
        <end position="867"/>
    </location>
</feature>
<gene>
    <name evidence="11" type="ORF">D0Y96_01120</name>
</gene>
<evidence type="ECO:0000313" key="11">
    <source>
        <dbReference type="EMBL" id="RFU18208.1"/>
    </source>
</evidence>
<dbReference type="GO" id="GO:0022857">
    <property type="term" value="F:transmembrane transporter activity"/>
    <property type="evidence" value="ECO:0007669"/>
    <property type="project" value="TreeGrafter"/>
</dbReference>
<name>A0A372ITJ3_9BACT</name>
<feature type="transmembrane region" description="Helical" evidence="8">
    <location>
        <begin position="524"/>
        <end position="544"/>
    </location>
</feature>
<dbReference type="AlphaFoldDB" id="A0A372ITJ3"/>
<comment type="subcellular location">
    <subcellularLocation>
        <location evidence="1">Cell membrane</location>
        <topology evidence="1">Multi-pass membrane protein</topology>
    </subcellularLocation>
</comment>
<evidence type="ECO:0000259" key="9">
    <source>
        <dbReference type="Pfam" id="PF02687"/>
    </source>
</evidence>
<feature type="domain" description="ABC3 transporter permease C-terminal" evidence="9">
    <location>
        <begin position="384"/>
        <end position="500"/>
    </location>
</feature>
<comment type="similarity">
    <text evidence="6">Belongs to the ABC-4 integral membrane protein family.</text>
</comment>
<protein>
    <recommendedName>
        <fullName evidence="13">Permease</fullName>
    </recommendedName>
</protein>
<dbReference type="InterPro" id="IPR025857">
    <property type="entry name" value="MacB_PCD"/>
</dbReference>
<comment type="caution">
    <text evidence="11">The sequence shown here is derived from an EMBL/GenBank/DDBJ whole genome shotgun (WGS) entry which is preliminary data.</text>
</comment>
<dbReference type="InterPro" id="IPR017800">
    <property type="entry name" value="ADOP"/>
</dbReference>
<reference evidence="11 12" key="1">
    <citation type="submission" date="2018-08" db="EMBL/GenBank/DDBJ databases">
        <title>Acidipila sp. 4G-K13, an acidobacterium isolated from forest soil.</title>
        <authorList>
            <person name="Gao Z.-H."/>
            <person name="Qiu L.-H."/>
        </authorList>
    </citation>
    <scope>NUCLEOTIDE SEQUENCE [LARGE SCALE GENOMIC DNA]</scope>
    <source>
        <strain evidence="11 12">4G-K13</strain>
    </source>
</reference>
<dbReference type="InterPro" id="IPR050250">
    <property type="entry name" value="Macrolide_Exporter_MacB"/>
</dbReference>
<dbReference type="Proteomes" id="UP000264702">
    <property type="component" value="Unassembled WGS sequence"/>
</dbReference>
<dbReference type="GO" id="GO:0005886">
    <property type="term" value="C:plasma membrane"/>
    <property type="evidence" value="ECO:0007669"/>
    <property type="project" value="UniProtKB-SubCell"/>
</dbReference>
<dbReference type="EMBL" id="QVQT01000001">
    <property type="protein sequence ID" value="RFU18208.1"/>
    <property type="molecule type" value="Genomic_DNA"/>
</dbReference>
<feature type="domain" description="MacB-like periplasmic core" evidence="10">
    <location>
        <begin position="118"/>
        <end position="338"/>
    </location>
</feature>
<evidence type="ECO:0000256" key="2">
    <source>
        <dbReference type="ARBA" id="ARBA00022475"/>
    </source>
</evidence>
<accession>A0A372ITJ3</accession>
<keyword evidence="5 8" id="KW-0472">Membrane</keyword>
<evidence type="ECO:0000256" key="6">
    <source>
        <dbReference type="ARBA" id="ARBA00038076"/>
    </source>
</evidence>
<keyword evidence="4 8" id="KW-1133">Transmembrane helix</keyword>
<keyword evidence="3 8" id="KW-0812">Transmembrane</keyword>
<evidence type="ECO:0000256" key="3">
    <source>
        <dbReference type="ARBA" id="ARBA00022692"/>
    </source>
</evidence>
<feature type="region of interest" description="Disordered" evidence="7">
    <location>
        <begin position="1"/>
        <end position="20"/>
    </location>
</feature>
<evidence type="ECO:0000256" key="4">
    <source>
        <dbReference type="ARBA" id="ARBA00022989"/>
    </source>
</evidence>
<feature type="transmembrane region" description="Helical" evidence="8">
    <location>
        <begin position="432"/>
        <end position="453"/>
    </location>
</feature>
<dbReference type="PANTHER" id="PTHR30572:SF4">
    <property type="entry name" value="ABC TRANSPORTER PERMEASE YTRF"/>
    <property type="match status" value="1"/>
</dbReference>
<dbReference type="NCBIfam" id="TIGR03434">
    <property type="entry name" value="ADOP"/>
    <property type="match status" value="1"/>
</dbReference>
<feature type="transmembrane region" description="Helical" evidence="8">
    <location>
        <begin position="473"/>
        <end position="497"/>
    </location>
</feature>